<evidence type="ECO:0000313" key="2">
    <source>
        <dbReference type="Proteomes" id="UP000290932"/>
    </source>
</evidence>
<organism evidence="1 2">
    <name type="scientific">Methanoculleus taiwanensis</name>
    <dbReference type="NCBI Taxonomy" id="1550565"/>
    <lineage>
        <taxon>Archaea</taxon>
        <taxon>Methanobacteriati</taxon>
        <taxon>Methanobacteriota</taxon>
        <taxon>Stenosarchaea group</taxon>
        <taxon>Methanomicrobia</taxon>
        <taxon>Methanomicrobiales</taxon>
        <taxon>Methanomicrobiaceae</taxon>
        <taxon>Methanoculleus</taxon>
    </lineage>
</organism>
<comment type="caution">
    <text evidence="1">The sequence shown here is derived from an EMBL/GenBank/DDBJ whole genome shotgun (WGS) entry which is preliminary data.</text>
</comment>
<sequence length="63" mass="7088">MQKVQIGQNLNGSGKPVCAEDLNVFNLTRVTRGLLEEMTIFFDKPKIPALIEQEALRATSREQ</sequence>
<name>A0A498GXI6_9EURY</name>
<evidence type="ECO:0000313" key="1">
    <source>
        <dbReference type="EMBL" id="RXE55501.1"/>
    </source>
</evidence>
<proteinExistence type="predicted"/>
<dbReference type="AlphaFoldDB" id="A0A498GXI6"/>
<dbReference type="Proteomes" id="UP000290932">
    <property type="component" value="Unassembled WGS sequence"/>
</dbReference>
<reference evidence="1 2" key="1">
    <citation type="journal article" date="2015" name="Int. J. Syst. Evol. Microbiol.">
        <title>Methanoculleus taiwanensis sp. nov., a methanogen isolated from deep marine sediment at the deformation front area near Taiwan.</title>
        <authorList>
            <person name="Weng C.Y."/>
            <person name="Chen S.C."/>
            <person name="Lai M.C."/>
            <person name="Wu S.Y."/>
            <person name="Lin S."/>
            <person name="Yang T.F."/>
            <person name="Chen P.C."/>
        </authorList>
    </citation>
    <scope>NUCLEOTIDE SEQUENCE [LARGE SCALE GENOMIC DNA]</scope>
    <source>
        <strain evidence="1 2">CYW4</strain>
    </source>
</reference>
<dbReference type="RefSeq" id="WP_128694701.1">
    <property type="nucleotide sequence ID" value="NZ_LHQS01000003.1"/>
</dbReference>
<protein>
    <submittedName>
        <fullName evidence="1">Uncharacterized protein</fullName>
    </submittedName>
</protein>
<gene>
    <name evidence="1" type="ORF">ABH15_12355</name>
</gene>
<accession>A0A498GXI6</accession>
<keyword evidence="2" id="KW-1185">Reference proteome</keyword>
<dbReference type="EMBL" id="LHQS01000003">
    <property type="protein sequence ID" value="RXE55501.1"/>
    <property type="molecule type" value="Genomic_DNA"/>
</dbReference>